<dbReference type="Proteomes" id="UP000663862">
    <property type="component" value="Unassembled WGS sequence"/>
</dbReference>
<dbReference type="EMBL" id="CAJNYT010002449">
    <property type="protein sequence ID" value="CAF3468819.1"/>
    <property type="molecule type" value="Genomic_DNA"/>
</dbReference>
<keyword evidence="9" id="KW-1185">Reference proteome</keyword>
<name>A0A820Q2Y0_9BILA</name>
<comment type="caution">
    <text evidence="5">The sequence shown here is derived from an EMBL/GenBank/DDBJ whole genome shotgun (WGS) entry which is preliminary data.</text>
</comment>
<dbReference type="OrthoDB" id="9980797at2759"/>
<dbReference type="Proteomes" id="UP000663873">
    <property type="component" value="Unassembled WGS sequence"/>
</dbReference>
<dbReference type="AlphaFoldDB" id="A0A820Q2Y0"/>
<dbReference type="Proteomes" id="UP000663848">
    <property type="component" value="Unassembled WGS sequence"/>
</dbReference>
<dbReference type="EMBL" id="CAJOBO010003478">
    <property type="protein sequence ID" value="CAF4493949.1"/>
    <property type="molecule type" value="Genomic_DNA"/>
</dbReference>
<dbReference type="Proteomes" id="UP000663872">
    <property type="component" value="Unassembled WGS sequence"/>
</dbReference>
<evidence type="ECO:0000313" key="6">
    <source>
        <dbReference type="EMBL" id="CAF4493949.1"/>
    </source>
</evidence>
<dbReference type="Proteomes" id="UP000663851">
    <property type="component" value="Unassembled WGS sequence"/>
</dbReference>
<dbReference type="Proteomes" id="UP000663833">
    <property type="component" value="Unassembled WGS sequence"/>
</dbReference>
<evidence type="ECO:0000313" key="2">
    <source>
        <dbReference type="EMBL" id="CAF3468819.1"/>
    </source>
</evidence>
<dbReference type="EMBL" id="CAJOBP010003759">
    <property type="protein sequence ID" value="CAF4417702.1"/>
    <property type="molecule type" value="Genomic_DNA"/>
</dbReference>
<dbReference type="EMBL" id="CAJNYU010002690">
    <property type="protein sequence ID" value="CAF3584160.1"/>
    <property type="molecule type" value="Genomic_DNA"/>
</dbReference>
<evidence type="ECO:0000313" key="1">
    <source>
        <dbReference type="EMBL" id="CAF3410622.1"/>
    </source>
</evidence>
<reference evidence="5" key="1">
    <citation type="submission" date="2021-02" db="EMBL/GenBank/DDBJ databases">
        <authorList>
            <person name="Nowell W R."/>
        </authorList>
    </citation>
    <scope>NUCLEOTIDE SEQUENCE</scope>
</reference>
<dbReference type="Proteomes" id="UP000663825">
    <property type="component" value="Unassembled WGS sequence"/>
</dbReference>
<evidence type="ECO:0000313" key="4">
    <source>
        <dbReference type="EMBL" id="CAF3621906.1"/>
    </source>
</evidence>
<accession>A0A820Q2Y0</accession>
<evidence type="ECO:0000313" key="9">
    <source>
        <dbReference type="Proteomes" id="UP000663873"/>
    </source>
</evidence>
<dbReference type="Proteomes" id="UP000663869">
    <property type="component" value="Unassembled WGS sequence"/>
</dbReference>
<sequence>MINIHFNNRNRNYLAHLPQNFNMNDLQQLIIRYFKNPFRYRFVISGKELGLLNNESFAHYQSLFHNGVNILVLERMLGGGYVEIEILTNIILYDLEQALQQIATINDPDRPCQVCRESTHTMKLCCNRICKVCFGNYFAFSNFQLKCMTCHENLPYDRFFLTSDFIRCLESLTDIYELMRNIDCQICRCGSLVVNETLYSQQTCTYCQRTFCFFCNKDWNEGLLVRNNNQYYCNSNCDYITKLSYELVPLECNKNVLVPNRRFCPFCFALGSYDKKCKYHTCPVCLRSFCFICLEEEETCKTKYESNYQHKCTDVKKQNYSDFPTIIKHS</sequence>
<evidence type="ECO:0000313" key="8">
    <source>
        <dbReference type="EMBL" id="CAF4759089.1"/>
    </source>
</evidence>
<protein>
    <submittedName>
        <fullName evidence="5">Uncharacterized protein</fullName>
    </submittedName>
</protein>
<dbReference type="EMBL" id="CAJNYD010004673">
    <property type="protein sequence ID" value="CAF3621906.1"/>
    <property type="molecule type" value="Genomic_DNA"/>
</dbReference>
<proteinExistence type="predicted"/>
<evidence type="ECO:0000313" key="3">
    <source>
        <dbReference type="EMBL" id="CAF3584160.1"/>
    </source>
</evidence>
<organism evidence="5 9">
    <name type="scientific">Rotaria socialis</name>
    <dbReference type="NCBI Taxonomy" id="392032"/>
    <lineage>
        <taxon>Eukaryota</taxon>
        <taxon>Metazoa</taxon>
        <taxon>Spiralia</taxon>
        <taxon>Gnathifera</taxon>
        <taxon>Rotifera</taxon>
        <taxon>Eurotatoria</taxon>
        <taxon>Bdelloidea</taxon>
        <taxon>Philodinida</taxon>
        <taxon>Philodinidae</taxon>
        <taxon>Rotaria</taxon>
    </lineage>
</organism>
<dbReference type="EMBL" id="CAJNXB010005127">
    <property type="protein sequence ID" value="CAF3410622.1"/>
    <property type="molecule type" value="Genomic_DNA"/>
</dbReference>
<gene>
    <name evidence="3" type="ORF">FME351_LOCUS21109</name>
    <name evidence="2" type="ORF">GRG538_LOCUS15494</name>
    <name evidence="6" type="ORF">HFQ381_LOCUS27250</name>
    <name evidence="4" type="ORF">LUA448_LOCUS31470</name>
    <name evidence="8" type="ORF">QYT958_LOCUS21510</name>
    <name evidence="1" type="ORF">TIS948_LOCUS28556</name>
    <name evidence="7" type="ORF">TSG867_LOCUS27747</name>
    <name evidence="5" type="ORF">UJA718_LOCUS20316</name>
</gene>
<evidence type="ECO:0000313" key="5">
    <source>
        <dbReference type="EMBL" id="CAF4417702.1"/>
    </source>
</evidence>
<dbReference type="EMBL" id="CAJOBR010003943">
    <property type="protein sequence ID" value="CAF4759089.1"/>
    <property type="molecule type" value="Genomic_DNA"/>
</dbReference>
<dbReference type="EMBL" id="CAJOBQ010003249">
    <property type="protein sequence ID" value="CAF4599765.1"/>
    <property type="molecule type" value="Genomic_DNA"/>
</dbReference>
<evidence type="ECO:0000313" key="7">
    <source>
        <dbReference type="EMBL" id="CAF4599765.1"/>
    </source>
</evidence>